<accession>A0A7R9DCM3</accession>
<evidence type="ECO:0008006" key="3">
    <source>
        <dbReference type="Google" id="ProtNLM"/>
    </source>
</evidence>
<sequence>MLVVIILMTVAMSHEECQGNNISCYACDSWIEPRCSDPFNWSSSLDDLKIECKGCCVKIVNNAKSREYC</sequence>
<protein>
    <recommendedName>
        <fullName evidence="3">Protein quiver</fullName>
    </recommendedName>
</protein>
<proteinExistence type="predicted"/>
<name>A0A7R9DCM3_TIMCR</name>
<reference evidence="2" key="1">
    <citation type="submission" date="2020-11" db="EMBL/GenBank/DDBJ databases">
        <authorList>
            <person name="Tran Van P."/>
        </authorList>
    </citation>
    <scope>NUCLEOTIDE SEQUENCE</scope>
</reference>
<dbReference type="AlphaFoldDB" id="A0A7R9DCM3"/>
<keyword evidence="1" id="KW-0732">Signal</keyword>
<organism evidence="2">
    <name type="scientific">Timema cristinae</name>
    <name type="common">Walking stick</name>
    <dbReference type="NCBI Taxonomy" id="61476"/>
    <lineage>
        <taxon>Eukaryota</taxon>
        <taxon>Metazoa</taxon>
        <taxon>Ecdysozoa</taxon>
        <taxon>Arthropoda</taxon>
        <taxon>Hexapoda</taxon>
        <taxon>Insecta</taxon>
        <taxon>Pterygota</taxon>
        <taxon>Neoptera</taxon>
        <taxon>Polyneoptera</taxon>
        <taxon>Phasmatodea</taxon>
        <taxon>Timematodea</taxon>
        <taxon>Timematoidea</taxon>
        <taxon>Timematidae</taxon>
        <taxon>Timema</taxon>
    </lineage>
</organism>
<evidence type="ECO:0000313" key="2">
    <source>
        <dbReference type="EMBL" id="CAD7410791.1"/>
    </source>
</evidence>
<dbReference type="EMBL" id="OC321853">
    <property type="protein sequence ID" value="CAD7410791.1"/>
    <property type="molecule type" value="Genomic_DNA"/>
</dbReference>
<gene>
    <name evidence="2" type="ORF">TCEB3V08_LOCUS10644</name>
</gene>
<feature type="signal peptide" evidence="1">
    <location>
        <begin position="1"/>
        <end position="19"/>
    </location>
</feature>
<evidence type="ECO:0000256" key="1">
    <source>
        <dbReference type="SAM" id="SignalP"/>
    </source>
</evidence>
<feature type="chain" id="PRO_5031545860" description="Protein quiver" evidence="1">
    <location>
        <begin position="20"/>
        <end position="69"/>
    </location>
</feature>